<dbReference type="SUPFAM" id="SSF50965">
    <property type="entry name" value="Galactose oxidase, central domain"/>
    <property type="match status" value="1"/>
</dbReference>
<evidence type="ECO:0000313" key="3">
    <source>
        <dbReference type="Proteomes" id="UP000281553"/>
    </source>
</evidence>
<dbReference type="Pfam" id="PF01344">
    <property type="entry name" value="Kelch_1"/>
    <property type="match status" value="1"/>
</dbReference>
<dbReference type="PANTHER" id="PTHR45632:SF17">
    <property type="entry name" value="KELCH-LIKE PROTEIN 31"/>
    <property type="match status" value="1"/>
</dbReference>
<dbReference type="PANTHER" id="PTHR45632">
    <property type="entry name" value="LD33804P"/>
    <property type="match status" value="1"/>
</dbReference>
<dbReference type="SMART" id="SM00612">
    <property type="entry name" value="Kelch"/>
    <property type="match status" value="4"/>
</dbReference>
<dbReference type="Gene3D" id="2.120.10.80">
    <property type="entry name" value="Kelch-type beta propeller"/>
    <property type="match status" value="1"/>
</dbReference>
<protein>
    <submittedName>
        <fullName evidence="2">Uncharacterized protein</fullName>
    </submittedName>
</protein>
<dbReference type="InterPro" id="IPR011043">
    <property type="entry name" value="Gal_Oxase/kelch_b-propeller"/>
</dbReference>
<sequence length="271" mass="29891">MLKEQPSEAEETQKPKGWRLRHGLAYVIGGQINSKVSNSVVEFNPKTGRWRRVASSLLARSAHSAAGFGSAIVSCGGWDGRTVVGFAELFLPAKNRWFRLPGLLDARSAHCAVAQEEDGRVFVTGGENEFGNELDLVEYCTLPVGNSAGSPESHSFLTWRRAAPMNQKRQYHALAYAKGKIVAVGGVINRREVTRTVEVFSPPDRGNPLGQWTFVKRLDLAYNYPFAIAVDGYFFVFHPDDEIWTDVGALSTVREVNGVIAFPSASRFQTL</sequence>
<dbReference type="Proteomes" id="UP000281553">
    <property type="component" value="Unassembled WGS sequence"/>
</dbReference>
<gene>
    <name evidence="2" type="ORF">DILT_LOCUS4203</name>
</gene>
<dbReference type="EMBL" id="UYRU01045030">
    <property type="protein sequence ID" value="VDK88420.1"/>
    <property type="molecule type" value="Genomic_DNA"/>
</dbReference>
<dbReference type="InterPro" id="IPR015915">
    <property type="entry name" value="Kelch-typ_b-propeller"/>
</dbReference>
<name>A0A3P6UA52_DIBLA</name>
<dbReference type="AlphaFoldDB" id="A0A3P6UA52"/>
<accession>A0A3P6UA52</accession>
<organism evidence="2 3">
    <name type="scientific">Dibothriocephalus latus</name>
    <name type="common">Fish tapeworm</name>
    <name type="synonym">Diphyllobothrium latum</name>
    <dbReference type="NCBI Taxonomy" id="60516"/>
    <lineage>
        <taxon>Eukaryota</taxon>
        <taxon>Metazoa</taxon>
        <taxon>Spiralia</taxon>
        <taxon>Lophotrochozoa</taxon>
        <taxon>Platyhelminthes</taxon>
        <taxon>Cestoda</taxon>
        <taxon>Eucestoda</taxon>
        <taxon>Diphyllobothriidea</taxon>
        <taxon>Diphyllobothriidae</taxon>
        <taxon>Dibothriocephalus</taxon>
    </lineage>
</organism>
<evidence type="ECO:0000256" key="1">
    <source>
        <dbReference type="ARBA" id="ARBA00022441"/>
    </source>
</evidence>
<dbReference type="InterPro" id="IPR006652">
    <property type="entry name" value="Kelch_1"/>
</dbReference>
<keyword evidence="3" id="KW-1185">Reference proteome</keyword>
<reference evidence="2 3" key="1">
    <citation type="submission" date="2018-11" db="EMBL/GenBank/DDBJ databases">
        <authorList>
            <consortium name="Pathogen Informatics"/>
        </authorList>
    </citation>
    <scope>NUCLEOTIDE SEQUENCE [LARGE SCALE GENOMIC DNA]</scope>
</reference>
<evidence type="ECO:0000313" key="2">
    <source>
        <dbReference type="EMBL" id="VDK88420.1"/>
    </source>
</evidence>
<dbReference type="OrthoDB" id="9982049at2759"/>
<keyword evidence="1" id="KW-0880">Kelch repeat</keyword>
<proteinExistence type="predicted"/>